<dbReference type="InterPro" id="IPR003593">
    <property type="entry name" value="AAA+_ATPase"/>
</dbReference>
<name>A0A8I0G9B1_9ACTO</name>
<evidence type="ECO:0000259" key="5">
    <source>
        <dbReference type="PROSITE" id="PS50893"/>
    </source>
</evidence>
<dbReference type="InterPro" id="IPR015854">
    <property type="entry name" value="ABC_transpr_LolD-like"/>
</dbReference>
<organism evidence="6 7">
    <name type="scientific">Nanchangia anserum</name>
    <dbReference type="NCBI Taxonomy" id="2692125"/>
    <lineage>
        <taxon>Bacteria</taxon>
        <taxon>Bacillati</taxon>
        <taxon>Actinomycetota</taxon>
        <taxon>Actinomycetes</taxon>
        <taxon>Actinomycetales</taxon>
        <taxon>Actinomycetaceae</taxon>
        <taxon>Nanchangia</taxon>
    </lineage>
</organism>
<dbReference type="EMBL" id="JACRUO010000001">
    <property type="protein sequence ID" value="MBD3689534.1"/>
    <property type="molecule type" value="Genomic_DNA"/>
</dbReference>
<dbReference type="InterPro" id="IPR027417">
    <property type="entry name" value="P-loop_NTPase"/>
</dbReference>
<reference evidence="6 7" key="1">
    <citation type="submission" date="2020-08" db="EMBL/GenBank/DDBJ databases">
        <title>Winkia gen. nov., sp. nov., isolated from faeces of the Anser albifrons in China.</title>
        <authorList>
            <person name="Liu Q."/>
        </authorList>
    </citation>
    <scope>NUCLEOTIDE SEQUENCE [LARGE SCALE GENOMIC DNA]</scope>
    <source>
        <strain evidence="6 7">C62</strain>
    </source>
</reference>
<evidence type="ECO:0000256" key="4">
    <source>
        <dbReference type="SAM" id="MobiDB-lite"/>
    </source>
</evidence>
<accession>A0A8I0G9B1</accession>
<evidence type="ECO:0000256" key="1">
    <source>
        <dbReference type="ARBA" id="ARBA00022448"/>
    </source>
</evidence>
<dbReference type="FunFam" id="3.40.50.300:FF:000032">
    <property type="entry name" value="Export ABC transporter ATP-binding protein"/>
    <property type="match status" value="1"/>
</dbReference>
<keyword evidence="1" id="KW-0813">Transport</keyword>
<feature type="domain" description="ABC transporter" evidence="5">
    <location>
        <begin position="28"/>
        <end position="262"/>
    </location>
</feature>
<keyword evidence="2" id="KW-0547">Nucleotide-binding</keyword>
<dbReference type="InterPro" id="IPR017911">
    <property type="entry name" value="MacB-like_ATP-bd"/>
</dbReference>
<dbReference type="GO" id="GO:0005886">
    <property type="term" value="C:plasma membrane"/>
    <property type="evidence" value="ECO:0007669"/>
    <property type="project" value="TreeGrafter"/>
</dbReference>
<dbReference type="GO" id="GO:0016887">
    <property type="term" value="F:ATP hydrolysis activity"/>
    <property type="evidence" value="ECO:0007669"/>
    <property type="project" value="InterPro"/>
</dbReference>
<dbReference type="SUPFAM" id="SSF52540">
    <property type="entry name" value="P-loop containing nucleoside triphosphate hydrolases"/>
    <property type="match status" value="1"/>
</dbReference>
<dbReference type="Proteomes" id="UP000627538">
    <property type="component" value="Unassembled WGS sequence"/>
</dbReference>
<protein>
    <submittedName>
        <fullName evidence="6">ABC transporter ATP-binding protein</fullName>
    </submittedName>
</protein>
<dbReference type="CDD" id="cd03255">
    <property type="entry name" value="ABC_MJ0796_LolCDE_FtsE"/>
    <property type="match status" value="1"/>
</dbReference>
<evidence type="ECO:0000313" key="6">
    <source>
        <dbReference type="EMBL" id="MBD3689534.1"/>
    </source>
</evidence>
<dbReference type="PANTHER" id="PTHR24220:SF685">
    <property type="entry name" value="ABC TRANSPORTER RELATED"/>
    <property type="match status" value="1"/>
</dbReference>
<keyword evidence="3 6" id="KW-0067">ATP-binding</keyword>
<evidence type="ECO:0000313" key="7">
    <source>
        <dbReference type="Proteomes" id="UP000627538"/>
    </source>
</evidence>
<gene>
    <name evidence="6" type="ORF">H8R10_04735</name>
</gene>
<feature type="compositionally biased region" description="Polar residues" evidence="4">
    <location>
        <begin position="1"/>
        <end position="10"/>
    </location>
</feature>
<evidence type="ECO:0000256" key="3">
    <source>
        <dbReference type="ARBA" id="ARBA00022840"/>
    </source>
</evidence>
<sequence length="268" mass="29117">MAPRSTSQRTAPELHAPHPLPDPVMAVRRLTKIYGSGDMAVRALDEINVDIERGRFTAIMGPSGSGKSTFMHCLAGFESITSGSVRLDDVEIAGMSQRALTKLRRNRVGFIFQSFNLIPTLSAAENIRLPQDIAHAKVDEDRFAAVVDALNLRDRLSHRPAELSGGQQQRVACARALMQNPTVLFADEPTGNLDSRSTEQVLSYLRRAVDDFGQTVVMVTHEAQAAAYADTVLFLTDGRVVAQLDDPSQGDVLDALAALDPHAGEERA</sequence>
<evidence type="ECO:0000256" key="2">
    <source>
        <dbReference type="ARBA" id="ARBA00022741"/>
    </source>
</evidence>
<keyword evidence="7" id="KW-1185">Reference proteome</keyword>
<dbReference type="Pfam" id="PF00005">
    <property type="entry name" value="ABC_tran"/>
    <property type="match status" value="1"/>
</dbReference>
<dbReference type="SMART" id="SM00382">
    <property type="entry name" value="AAA"/>
    <property type="match status" value="1"/>
</dbReference>
<dbReference type="GO" id="GO:0098796">
    <property type="term" value="C:membrane protein complex"/>
    <property type="evidence" value="ECO:0007669"/>
    <property type="project" value="UniProtKB-ARBA"/>
</dbReference>
<proteinExistence type="predicted"/>
<dbReference type="InterPro" id="IPR003439">
    <property type="entry name" value="ABC_transporter-like_ATP-bd"/>
</dbReference>
<dbReference type="RefSeq" id="WP_191071575.1">
    <property type="nucleotide sequence ID" value="NZ_CP060506.1"/>
</dbReference>
<dbReference type="Gene3D" id="3.40.50.300">
    <property type="entry name" value="P-loop containing nucleotide triphosphate hydrolases"/>
    <property type="match status" value="1"/>
</dbReference>
<dbReference type="AlphaFoldDB" id="A0A8I0G9B1"/>
<dbReference type="PANTHER" id="PTHR24220">
    <property type="entry name" value="IMPORT ATP-BINDING PROTEIN"/>
    <property type="match status" value="1"/>
</dbReference>
<dbReference type="GO" id="GO:0022857">
    <property type="term" value="F:transmembrane transporter activity"/>
    <property type="evidence" value="ECO:0007669"/>
    <property type="project" value="TreeGrafter"/>
</dbReference>
<comment type="caution">
    <text evidence="6">The sequence shown here is derived from an EMBL/GenBank/DDBJ whole genome shotgun (WGS) entry which is preliminary data.</text>
</comment>
<dbReference type="PROSITE" id="PS50893">
    <property type="entry name" value="ABC_TRANSPORTER_2"/>
    <property type="match status" value="1"/>
</dbReference>
<dbReference type="GO" id="GO:0005524">
    <property type="term" value="F:ATP binding"/>
    <property type="evidence" value="ECO:0007669"/>
    <property type="project" value="UniProtKB-KW"/>
</dbReference>
<feature type="region of interest" description="Disordered" evidence="4">
    <location>
        <begin position="1"/>
        <end position="21"/>
    </location>
</feature>